<proteinExistence type="predicted"/>
<reference evidence="1" key="4">
    <citation type="journal article" date="2000" name="J. Bacteriol.">
        <title>Regulation of the cnr cobalt and nickel resistance determinant from Ralstonia sp. strain CH34.</title>
        <authorList>
            <person name="Grass G."/>
            <person name="Grosse C."/>
            <person name="Nies D.H."/>
        </authorList>
    </citation>
    <scope>NUCLEOTIDE SEQUENCE</scope>
    <source>
        <strain evidence="1">CH34</strain>
    </source>
</reference>
<accession>A0AAI8V0I1</accession>
<evidence type="ECO:0000313" key="1">
    <source>
        <dbReference type="EMBL" id="CAI30209.1"/>
    </source>
</evidence>
<sequence>MCEYVRGLAFDESRNAFVETAQDGATWFDAVPQVLDGKLVQFYAIGPDWGWQLAKVDRVPRGDSLYVNVRPAALEWIQALASDADVGLAAFCSFLIASYVEQRMELKHALDLSRFDALLCIASKAPVGANVVRIAVVAETWIGIVDALAHLSPDLAFNALAQRTRRERIVEAILDQLAREIGRI</sequence>
<dbReference type="AlphaFoldDB" id="A0AAI8V0I1"/>
<reference evidence="1" key="5">
    <citation type="journal article" date="2000" name="J. Bacteriol.">
        <title>Regulation of the cnr cobalt and nickel resistance determinant of Ralstonia eutropha (Alcaligenes eutrophus) CH34.</title>
        <authorList>
            <person name="Tibazarwa C."/>
            <person name="Wuertz S."/>
            <person name="Mergeay M."/>
            <person name="Wyns L."/>
            <person name="van Der Lelie D."/>
        </authorList>
    </citation>
    <scope>NUCLEOTIDE SEQUENCE</scope>
    <source>
        <strain evidence="1">CH34</strain>
    </source>
</reference>
<name>A0AAI8V0I1_CUPMC</name>
<reference evidence="1" key="2">
    <citation type="journal article" date="1996" name="Mol. Gen. Genet.">
        <title>Identification of a partition and replication region in the Alcaligenes eutrophus megaplasmid pMOL28.</title>
        <authorList>
            <person name="Taghavi S."/>
            <person name="Provoost A."/>
            <person name="Mergeay M."/>
            <person name="van der Lelie D."/>
        </authorList>
    </citation>
    <scope>NUCLEOTIDE SEQUENCE</scope>
    <source>
        <strain evidence="1">CH34</strain>
    </source>
</reference>
<dbReference type="EMBL" id="X90708">
    <property type="protein sequence ID" value="CAI30209.1"/>
    <property type="molecule type" value="Genomic_DNA"/>
</dbReference>
<reference evidence="1" key="1">
    <citation type="journal article" date="1993" name="J. Bacteriol.">
        <title>Characterization of the inducible nickel and cobalt resistance determinant cnr from pMOL28 of Alcaligenes eutrophus CH34.</title>
        <authorList>
            <person name="Liesegang H."/>
            <person name="Lemke K."/>
            <person name="Siddiqui R.A."/>
            <person name="Schlegel H.G."/>
        </authorList>
    </citation>
    <scope>NUCLEOTIDE SEQUENCE</scope>
    <source>
        <strain evidence="1">CH34</strain>
    </source>
</reference>
<reference evidence="1" key="3">
    <citation type="journal article" date="1997" name="Plasmid">
        <title>Genetic and physical maps of the Alcaligenes eutrophus CH34 megaplasmid pMOL28 and its derivative pMOL50 obtained after temperature-induced mutagenesis and mortality.</title>
        <authorList>
            <person name="Taghavi S."/>
            <person name="Mergeay M."/>
            <person name="van der Lelie D."/>
        </authorList>
    </citation>
    <scope>NUCLEOTIDE SEQUENCE</scope>
    <source>
        <strain evidence="1">CH34</strain>
    </source>
</reference>
<reference evidence="1" key="7">
    <citation type="submission" date="2004-10" db="EMBL/GenBank/DDBJ databases">
        <title>Sequence and features of the Ralstonia metallidurans CH34 heavy metal plasmids pMOL28 and pMOL30.</title>
        <authorList>
            <person name="van der Lelie D."/>
            <person name="Monchy S."/>
            <person name="Taghavi S."/>
            <person name="McCorkle S."/>
            <person name="Dunn J."/>
            <person name="Benotmane M."/>
            <person name="Vallaeys T."/>
            <person name="Lapidus A."/>
            <person name="Mergeay M."/>
        </authorList>
    </citation>
    <scope>NUCLEOTIDE SEQUENCE</scope>
    <source>
        <strain evidence="1">CH34</strain>
        <plasmid evidence="1">pMOL28</plasmid>
    </source>
</reference>
<keyword evidence="1" id="KW-0614">Plasmid</keyword>
<gene>
    <name evidence="1" type="ORF">RMe0065</name>
</gene>
<geneLocation type="plasmid" evidence="1">
    <name>pMOL28</name>
</geneLocation>
<reference evidence="1" key="6">
    <citation type="journal article" date="2002" name="Arch. Microbiol.">
        <title>New genes involved in chromate resistance in Ralstonia metallidurans strain CH34.</title>
        <authorList>
            <person name="Juhnke S."/>
            <person name="Peitzsch N."/>
            <person name="Hubener N."/>
            <person name="Grosse C."/>
            <person name="Nies D.H."/>
        </authorList>
    </citation>
    <scope>NUCLEOTIDE SEQUENCE</scope>
    <source>
        <strain evidence="1">CH34</strain>
    </source>
</reference>
<protein>
    <submittedName>
        <fullName evidence="1">Uncharacterized protein</fullName>
    </submittedName>
</protein>
<organism evidence="1">
    <name type="scientific">Cupriavidus metallidurans (strain ATCC 43123 / DSM 2839 / NBRC 102507 / CH34)</name>
    <name type="common">Ralstonia metallidurans</name>
    <dbReference type="NCBI Taxonomy" id="266264"/>
    <lineage>
        <taxon>Bacteria</taxon>
        <taxon>Pseudomonadati</taxon>
        <taxon>Pseudomonadota</taxon>
        <taxon>Betaproteobacteria</taxon>
        <taxon>Burkholderiales</taxon>
        <taxon>Burkholderiaceae</taxon>
        <taxon>Cupriavidus</taxon>
    </lineage>
</organism>